<evidence type="ECO:0000256" key="1">
    <source>
        <dbReference type="ARBA" id="ARBA00022692"/>
    </source>
</evidence>
<accession>A0A432GCE0</accession>
<sequence length="408" mass="44441">MHRVPVLFKITAADFMVRTAYQMGKTPLLPIFAAGLGANATFLGLIVSVSTLTGMLLKPIFGLLSDRWGRWIWLLVGTLLFIGIPFLYQLIHTPEELLFLRLVHGLATAIYGPVTVAWVMEQGQKSGSSADNCAERLGWFSMARNGGYLLGPTIAAALLTVIEPATVFTVIGLMSSCALLPVLLLKKFNSPKIPSHSWRQQTADAFRAGFQTPELWLAGSLECVVYLGFYAAKTFLPLYALESGIPILWVGLFFSVQELTHLLARPFGGRLSDRKGYLPVVSCGMLLAAFSLGLLPLANTPSFLLLLALSFGLAQALIFPATLALFAQQMDVRHTGAGAGLIGAFKNFGKIAGPILGGWLIFWQDYSWMLWSMAALLAVWSCGLLLRAFNKKSLIHQSEYGEAISVHT</sequence>
<keyword evidence="1 4" id="KW-0812">Transmembrane</keyword>
<keyword evidence="2 4" id="KW-1133">Transmembrane helix</keyword>
<dbReference type="GO" id="GO:0022857">
    <property type="term" value="F:transmembrane transporter activity"/>
    <property type="evidence" value="ECO:0007669"/>
    <property type="project" value="InterPro"/>
</dbReference>
<evidence type="ECO:0000313" key="6">
    <source>
        <dbReference type="EMBL" id="RTZ81477.1"/>
    </source>
</evidence>
<dbReference type="InterPro" id="IPR052714">
    <property type="entry name" value="MFS_Exporter"/>
</dbReference>
<evidence type="ECO:0000256" key="2">
    <source>
        <dbReference type="ARBA" id="ARBA00022989"/>
    </source>
</evidence>
<evidence type="ECO:0000259" key="5">
    <source>
        <dbReference type="PROSITE" id="PS50850"/>
    </source>
</evidence>
<feature type="transmembrane region" description="Helical" evidence="4">
    <location>
        <begin position="71"/>
        <end position="91"/>
    </location>
</feature>
<keyword evidence="3 4" id="KW-0472">Membrane</keyword>
<dbReference type="CDD" id="cd17325">
    <property type="entry name" value="MFS_MdtG_SLC18_like"/>
    <property type="match status" value="1"/>
</dbReference>
<proteinExistence type="predicted"/>
<dbReference type="AlphaFoldDB" id="A0A432GCE0"/>
<feature type="transmembrane region" description="Helical" evidence="4">
    <location>
        <begin position="238"/>
        <end position="256"/>
    </location>
</feature>
<organism evidence="6 7">
    <name type="scientific">SAR324 cluster bacterium</name>
    <dbReference type="NCBI Taxonomy" id="2024889"/>
    <lineage>
        <taxon>Bacteria</taxon>
        <taxon>Deltaproteobacteria</taxon>
        <taxon>SAR324 cluster</taxon>
    </lineage>
</organism>
<dbReference type="EMBL" id="QNZL01000029">
    <property type="protein sequence ID" value="RTZ81477.1"/>
    <property type="molecule type" value="Genomic_DNA"/>
</dbReference>
<dbReference type="SUPFAM" id="SSF103473">
    <property type="entry name" value="MFS general substrate transporter"/>
    <property type="match status" value="1"/>
</dbReference>
<dbReference type="InterPro" id="IPR036259">
    <property type="entry name" value="MFS_trans_sf"/>
</dbReference>
<dbReference type="PROSITE" id="PS50850">
    <property type="entry name" value="MFS"/>
    <property type="match status" value="1"/>
</dbReference>
<dbReference type="Gene3D" id="1.20.1250.20">
    <property type="entry name" value="MFS general substrate transporter like domains"/>
    <property type="match status" value="2"/>
</dbReference>
<feature type="transmembrane region" description="Helical" evidence="4">
    <location>
        <begin position="28"/>
        <end position="51"/>
    </location>
</feature>
<feature type="domain" description="Major facilitator superfamily (MFS) profile" evidence="5">
    <location>
        <begin position="6"/>
        <end position="390"/>
    </location>
</feature>
<evidence type="ECO:0000313" key="7">
    <source>
        <dbReference type="Proteomes" id="UP000286801"/>
    </source>
</evidence>
<dbReference type="InterPro" id="IPR011701">
    <property type="entry name" value="MFS"/>
</dbReference>
<feature type="transmembrane region" description="Helical" evidence="4">
    <location>
        <begin position="368"/>
        <end position="389"/>
    </location>
</feature>
<feature type="transmembrane region" description="Helical" evidence="4">
    <location>
        <begin position="303"/>
        <end position="327"/>
    </location>
</feature>
<name>A0A432GCE0_9DELT</name>
<dbReference type="InterPro" id="IPR020846">
    <property type="entry name" value="MFS_dom"/>
</dbReference>
<dbReference type="Pfam" id="PF07690">
    <property type="entry name" value="MFS_1"/>
    <property type="match status" value="1"/>
</dbReference>
<evidence type="ECO:0000256" key="3">
    <source>
        <dbReference type="ARBA" id="ARBA00023136"/>
    </source>
</evidence>
<comment type="caution">
    <text evidence="6">The sequence shown here is derived from an EMBL/GenBank/DDBJ whole genome shotgun (WGS) entry which is preliminary data.</text>
</comment>
<evidence type="ECO:0000256" key="4">
    <source>
        <dbReference type="SAM" id="Phobius"/>
    </source>
</evidence>
<feature type="transmembrane region" description="Helical" evidence="4">
    <location>
        <begin position="277"/>
        <end position="297"/>
    </location>
</feature>
<dbReference type="PANTHER" id="PTHR23531:SF1">
    <property type="entry name" value="QUINOLENE RESISTANCE PROTEIN NORA"/>
    <property type="match status" value="1"/>
</dbReference>
<reference evidence="6 7" key="1">
    <citation type="submission" date="2018-06" db="EMBL/GenBank/DDBJ databases">
        <title>Combined omics and stable isotope probing to characterize newly discovered Mariana Back-Arc vent microbial communities.</title>
        <authorList>
            <person name="Trembath-Reichert E."/>
            <person name="Huber J.A."/>
        </authorList>
    </citation>
    <scope>NUCLEOTIDE SEQUENCE [LARGE SCALE GENOMIC DNA]</scope>
    <source>
        <strain evidence="6">MAG 63_1</strain>
    </source>
</reference>
<protein>
    <submittedName>
        <fullName evidence="6">MFS transporter</fullName>
    </submittedName>
</protein>
<feature type="transmembrane region" description="Helical" evidence="4">
    <location>
        <begin position="98"/>
        <end position="120"/>
    </location>
</feature>
<dbReference type="PANTHER" id="PTHR23531">
    <property type="entry name" value="QUINOLENE RESISTANCE PROTEIN NORA"/>
    <property type="match status" value="1"/>
</dbReference>
<feature type="transmembrane region" description="Helical" evidence="4">
    <location>
        <begin position="165"/>
        <end position="185"/>
    </location>
</feature>
<dbReference type="Proteomes" id="UP000286801">
    <property type="component" value="Unassembled WGS sequence"/>
</dbReference>
<gene>
    <name evidence="6" type="ORF">DSY97_01015</name>
</gene>
<feature type="transmembrane region" description="Helical" evidence="4">
    <location>
        <begin position="339"/>
        <end position="362"/>
    </location>
</feature>